<sequence length="172" mass="18545">MTSVVVEEDDVSIVFEGVPGSGSNNMRESLIANSGSVDEENDDDVRPINEFSNFKSPSSEDEFNLILQGRSNELGLHLDIGYLGNGLDLGFELDHGLTLGSIVNTGPRALFWLERSTPDDFNSYPSSPVEALGNWEEDSKELQIVPSSTTTPINSAGFNTPTTSSGHVVYSS</sequence>
<name>A0ACC2L6Z4_PERAE</name>
<dbReference type="Proteomes" id="UP001234297">
    <property type="component" value="Chromosome 7"/>
</dbReference>
<organism evidence="1 2">
    <name type="scientific">Persea americana</name>
    <name type="common">Avocado</name>
    <dbReference type="NCBI Taxonomy" id="3435"/>
    <lineage>
        <taxon>Eukaryota</taxon>
        <taxon>Viridiplantae</taxon>
        <taxon>Streptophyta</taxon>
        <taxon>Embryophyta</taxon>
        <taxon>Tracheophyta</taxon>
        <taxon>Spermatophyta</taxon>
        <taxon>Magnoliopsida</taxon>
        <taxon>Magnoliidae</taxon>
        <taxon>Laurales</taxon>
        <taxon>Lauraceae</taxon>
        <taxon>Persea</taxon>
    </lineage>
</organism>
<accession>A0ACC2L6Z4</accession>
<gene>
    <name evidence="1" type="ORF">MRB53_022555</name>
</gene>
<protein>
    <submittedName>
        <fullName evidence="1">Uncharacterized protein</fullName>
    </submittedName>
</protein>
<dbReference type="EMBL" id="CM056815">
    <property type="protein sequence ID" value="KAJ8629232.1"/>
    <property type="molecule type" value="Genomic_DNA"/>
</dbReference>
<comment type="caution">
    <text evidence="1">The sequence shown here is derived from an EMBL/GenBank/DDBJ whole genome shotgun (WGS) entry which is preliminary data.</text>
</comment>
<reference evidence="1 2" key="1">
    <citation type="journal article" date="2022" name="Hortic Res">
        <title>A haplotype resolved chromosomal level avocado genome allows analysis of novel avocado genes.</title>
        <authorList>
            <person name="Nath O."/>
            <person name="Fletcher S.J."/>
            <person name="Hayward A."/>
            <person name="Shaw L.M."/>
            <person name="Masouleh A.K."/>
            <person name="Furtado A."/>
            <person name="Henry R.J."/>
            <person name="Mitter N."/>
        </authorList>
    </citation>
    <scope>NUCLEOTIDE SEQUENCE [LARGE SCALE GENOMIC DNA]</scope>
    <source>
        <strain evidence="2">cv. Hass</strain>
    </source>
</reference>
<evidence type="ECO:0000313" key="1">
    <source>
        <dbReference type="EMBL" id="KAJ8629232.1"/>
    </source>
</evidence>
<keyword evidence="2" id="KW-1185">Reference proteome</keyword>
<evidence type="ECO:0000313" key="2">
    <source>
        <dbReference type="Proteomes" id="UP001234297"/>
    </source>
</evidence>
<proteinExistence type="predicted"/>